<keyword evidence="5 6" id="KW-0472">Membrane</keyword>
<evidence type="ECO:0000259" key="7">
    <source>
        <dbReference type="Pfam" id="PF00482"/>
    </source>
</evidence>
<dbReference type="GO" id="GO:0005886">
    <property type="term" value="C:plasma membrane"/>
    <property type="evidence" value="ECO:0007669"/>
    <property type="project" value="UniProtKB-SubCell"/>
</dbReference>
<protein>
    <submittedName>
        <fullName evidence="8">Type II secretion system F family protein</fullName>
    </submittedName>
</protein>
<sequence length="322" mass="34705">MDALFDLDPLYLALGFVAVAAILAAEAAYLFLHDTTDYRSRVNRRLALAGKEAGHEPVLLQLRRERGLGADGEARWSGLLSRMLLQSGVRVTPTTGAAVVGVALACGAGAYWATGDVLAACGAVFAGAAALPFAALWWLRRRRQAKFAEQLPQAIDVVVRSLRAGYPVPIAIAMVAREMADPLGSEFGMIADEITYGADLETAMRSMWARVGQEDLGLFVTSVAIQSTTGGNLGQILENLAKVIRERFKMRRKVKGLSAEGRVAALILNAMPVFVFLSINAISPDFYGDVWSQPSAPIVLGGAVAWMMVGNAIMWRMINFKF</sequence>
<dbReference type="PANTHER" id="PTHR35007">
    <property type="entry name" value="INTEGRAL MEMBRANE PROTEIN-RELATED"/>
    <property type="match status" value="1"/>
</dbReference>
<evidence type="ECO:0000256" key="5">
    <source>
        <dbReference type="ARBA" id="ARBA00023136"/>
    </source>
</evidence>
<dbReference type="AlphaFoldDB" id="A0AAU7JHZ0"/>
<evidence type="ECO:0000256" key="4">
    <source>
        <dbReference type="ARBA" id="ARBA00022989"/>
    </source>
</evidence>
<gene>
    <name evidence="8" type="ORF">ABEG18_03215</name>
</gene>
<dbReference type="EMBL" id="CP157484">
    <property type="protein sequence ID" value="XBO39807.1"/>
    <property type="molecule type" value="Genomic_DNA"/>
</dbReference>
<dbReference type="InterPro" id="IPR042094">
    <property type="entry name" value="T2SS_GspF_sf"/>
</dbReference>
<keyword evidence="3 6" id="KW-0812">Transmembrane</keyword>
<feature type="transmembrane region" description="Helical" evidence="6">
    <location>
        <begin position="12"/>
        <end position="32"/>
    </location>
</feature>
<reference evidence="8" key="1">
    <citation type="submission" date="2024-05" db="EMBL/GenBank/DDBJ databases">
        <authorList>
            <person name="Kim S."/>
            <person name="Heo J."/>
            <person name="Choi H."/>
            <person name="Choi Y."/>
            <person name="Kwon S.-W."/>
            <person name="Kim Y."/>
        </authorList>
    </citation>
    <scope>NUCLEOTIDE SEQUENCE</scope>
    <source>
        <strain evidence="8">KACC 23698</strain>
    </source>
</reference>
<dbReference type="InterPro" id="IPR018076">
    <property type="entry name" value="T2SS_GspF_dom"/>
</dbReference>
<evidence type="ECO:0000256" key="1">
    <source>
        <dbReference type="ARBA" id="ARBA00004651"/>
    </source>
</evidence>
<organism evidence="8">
    <name type="scientific">Alsobacter sp. KACC 23698</name>
    <dbReference type="NCBI Taxonomy" id="3149229"/>
    <lineage>
        <taxon>Bacteria</taxon>
        <taxon>Pseudomonadati</taxon>
        <taxon>Pseudomonadota</taxon>
        <taxon>Alphaproteobacteria</taxon>
        <taxon>Hyphomicrobiales</taxon>
        <taxon>Alsobacteraceae</taxon>
        <taxon>Alsobacter</taxon>
    </lineage>
</organism>
<feature type="transmembrane region" description="Helical" evidence="6">
    <location>
        <begin position="263"/>
        <end position="283"/>
    </location>
</feature>
<evidence type="ECO:0000256" key="2">
    <source>
        <dbReference type="ARBA" id="ARBA00022475"/>
    </source>
</evidence>
<feature type="transmembrane region" description="Helical" evidence="6">
    <location>
        <begin position="91"/>
        <end position="111"/>
    </location>
</feature>
<feature type="transmembrane region" description="Helical" evidence="6">
    <location>
        <begin position="295"/>
        <end position="315"/>
    </location>
</feature>
<proteinExistence type="predicted"/>
<dbReference type="Gene3D" id="1.20.81.30">
    <property type="entry name" value="Type II secretion system (T2SS), domain F"/>
    <property type="match status" value="1"/>
</dbReference>
<dbReference type="Pfam" id="PF00482">
    <property type="entry name" value="T2SSF"/>
    <property type="match status" value="1"/>
</dbReference>
<comment type="subcellular location">
    <subcellularLocation>
        <location evidence="1">Cell membrane</location>
        <topology evidence="1">Multi-pass membrane protein</topology>
    </subcellularLocation>
</comment>
<keyword evidence="2" id="KW-1003">Cell membrane</keyword>
<feature type="transmembrane region" description="Helical" evidence="6">
    <location>
        <begin position="117"/>
        <end position="139"/>
    </location>
</feature>
<accession>A0AAU7JHZ0</accession>
<keyword evidence="4 6" id="KW-1133">Transmembrane helix</keyword>
<dbReference type="PANTHER" id="PTHR35007:SF1">
    <property type="entry name" value="PILUS ASSEMBLY PROTEIN"/>
    <property type="match status" value="1"/>
</dbReference>
<evidence type="ECO:0000313" key="8">
    <source>
        <dbReference type="EMBL" id="XBO39807.1"/>
    </source>
</evidence>
<evidence type="ECO:0000256" key="3">
    <source>
        <dbReference type="ARBA" id="ARBA00022692"/>
    </source>
</evidence>
<dbReference type="RefSeq" id="WP_406856658.1">
    <property type="nucleotide sequence ID" value="NZ_CP157484.1"/>
</dbReference>
<name>A0AAU7JHZ0_9HYPH</name>
<feature type="domain" description="Type II secretion system protein GspF" evidence="7">
    <location>
        <begin position="155"/>
        <end position="277"/>
    </location>
</feature>
<evidence type="ECO:0000256" key="6">
    <source>
        <dbReference type="SAM" id="Phobius"/>
    </source>
</evidence>